<evidence type="ECO:0000313" key="4">
    <source>
        <dbReference type="Proteomes" id="UP000298327"/>
    </source>
</evidence>
<dbReference type="PANTHER" id="PTHR31126:SF1">
    <property type="entry name" value="TYROSINE SPECIFIC PROTEIN PHOSPHATASES DOMAIN-CONTAINING PROTEIN"/>
    <property type="match status" value="1"/>
</dbReference>
<dbReference type="STRING" id="205917.A0A4Y9YEQ4"/>
<dbReference type="GO" id="GO:0004721">
    <property type="term" value="F:phosphoprotein phosphatase activity"/>
    <property type="evidence" value="ECO:0007669"/>
    <property type="project" value="InterPro"/>
</dbReference>
<feature type="compositionally biased region" description="Basic and acidic residues" evidence="1">
    <location>
        <begin position="72"/>
        <end position="100"/>
    </location>
</feature>
<feature type="region of interest" description="Disordered" evidence="1">
    <location>
        <begin position="314"/>
        <end position="334"/>
    </location>
</feature>
<dbReference type="EMBL" id="SEOQ01000585">
    <property type="protein sequence ID" value="TFY60047.1"/>
    <property type="molecule type" value="Genomic_DNA"/>
</dbReference>
<name>A0A4Y9YEQ4_9AGAM</name>
<evidence type="ECO:0000256" key="1">
    <source>
        <dbReference type="SAM" id="MobiDB-lite"/>
    </source>
</evidence>
<dbReference type="Proteomes" id="UP000298327">
    <property type="component" value="Unassembled WGS sequence"/>
</dbReference>
<organism evidence="3 4">
    <name type="scientific">Dentipellis fragilis</name>
    <dbReference type="NCBI Taxonomy" id="205917"/>
    <lineage>
        <taxon>Eukaryota</taxon>
        <taxon>Fungi</taxon>
        <taxon>Dikarya</taxon>
        <taxon>Basidiomycota</taxon>
        <taxon>Agaricomycotina</taxon>
        <taxon>Agaricomycetes</taxon>
        <taxon>Russulales</taxon>
        <taxon>Hericiaceae</taxon>
        <taxon>Dentipellis</taxon>
    </lineage>
</organism>
<dbReference type="PROSITE" id="PS50056">
    <property type="entry name" value="TYR_PHOSPHATASE_2"/>
    <property type="match status" value="1"/>
</dbReference>
<dbReference type="PANTHER" id="PTHR31126">
    <property type="entry name" value="TYROSINE-PROTEIN PHOSPHATASE"/>
    <property type="match status" value="1"/>
</dbReference>
<proteinExistence type="predicted"/>
<dbReference type="InterPro" id="IPR000387">
    <property type="entry name" value="Tyr_Pase_dom"/>
</dbReference>
<evidence type="ECO:0000259" key="2">
    <source>
        <dbReference type="PROSITE" id="PS50056"/>
    </source>
</evidence>
<accession>A0A4Y9YEQ4</accession>
<gene>
    <name evidence="3" type="ORF">EVG20_g7568</name>
</gene>
<dbReference type="InterPro" id="IPR029021">
    <property type="entry name" value="Prot-tyrosine_phosphatase-like"/>
</dbReference>
<dbReference type="PROSITE" id="PS00383">
    <property type="entry name" value="TYR_PHOSPHATASE_1"/>
    <property type="match status" value="1"/>
</dbReference>
<dbReference type="Pfam" id="PF13350">
    <property type="entry name" value="Y_phosphatase3"/>
    <property type="match status" value="1"/>
</dbReference>
<dbReference type="Gene3D" id="3.90.190.10">
    <property type="entry name" value="Protein tyrosine phosphatase superfamily"/>
    <property type="match status" value="1"/>
</dbReference>
<feature type="domain" description="Tyrosine specific protein phosphatases" evidence="2">
    <location>
        <begin position="185"/>
        <end position="238"/>
    </location>
</feature>
<feature type="region of interest" description="Disordered" evidence="1">
    <location>
        <begin position="42"/>
        <end position="113"/>
    </location>
</feature>
<dbReference type="SUPFAM" id="SSF52799">
    <property type="entry name" value="(Phosphotyrosine protein) phosphatases II"/>
    <property type="match status" value="1"/>
</dbReference>
<keyword evidence="4" id="KW-1185">Reference proteome</keyword>
<feature type="compositionally biased region" description="Polar residues" evidence="1">
    <location>
        <begin position="318"/>
        <end position="334"/>
    </location>
</feature>
<evidence type="ECO:0000313" key="3">
    <source>
        <dbReference type="EMBL" id="TFY60047.1"/>
    </source>
</evidence>
<feature type="region of interest" description="Disordered" evidence="1">
    <location>
        <begin position="1"/>
        <end position="22"/>
    </location>
</feature>
<sequence length="334" mass="36579">MAAPTTNNPAPGELDPIDPDHVAHVLSHPPFVSIPGVHNVRDLGAHPTSTPAESTRPGFMFRSGEISGITPDGKRGASARARDHDSLRPALRHRDDEVQHADPGAGRGPARRARARVREQRLQPAAIGPVRTRVTVSAGRLRPLTERGVGHLAHCRRFELYASGKTEAFMRLYSEILDAAGPSLETILRHVRDKPNEGFIFHCTAGKDRTGILAAILLMLAGVDDETIAQDYALTRIGREPMREAVMARLSREPIFVQNPDAALNMFSSRHETMLAFLQMFRERYGGAEGYLKQYCAFTDDDIATIRRNLVVRHSDPDPSTSANISSGTSTSTS</sequence>
<protein>
    <recommendedName>
        <fullName evidence="2">Tyrosine specific protein phosphatases domain-containing protein</fullName>
    </recommendedName>
</protein>
<dbReference type="InterPro" id="IPR026893">
    <property type="entry name" value="Tyr/Ser_Pase_IphP-type"/>
</dbReference>
<dbReference type="InterPro" id="IPR016130">
    <property type="entry name" value="Tyr_Pase_AS"/>
</dbReference>
<reference evidence="3 4" key="1">
    <citation type="submission" date="2019-02" db="EMBL/GenBank/DDBJ databases">
        <title>Genome sequencing of the rare red list fungi Dentipellis fragilis.</title>
        <authorList>
            <person name="Buettner E."/>
            <person name="Kellner H."/>
        </authorList>
    </citation>
    <scope>NUCLEOTIDE SEQUENCE [LARGE SCALE GENOMIC DNA]</scope>
    <source>
        <strain evidence="3 4">DSM 105465</strain>
    </source>
</reference>
<comment type="caution">
    <text evidence="3">The sequence shown here is derived from an EMBL/GenBank/DDBJ whole genome shotgun (WGS) entry which is preliminary data.</text>
</comment>
<dbReference type="OrthoDB" id="449382at2759"/>
<dbReference type="AlphaFoldDB" id="A0A4Y9YEQ4"/>